<name>A0ACC2LY92_PERAE</name>
<keyword evidence="2" id="KW-1185">Reference proteome</keyword>
<sequence length="108" mass="11681">MNLSSLVVPHLLLLVSSSSKSTMKGLRTHEDPQNPHLAALLQFDPLHIRLYAKKDPVANEDGLAVVDEAVIVAKAPEDLGVDDASKAELVLCPSSEKTNRASFVFVIH</sequence>
<protein>
    <submittedName>
        <fullName evidence="1">Uncharacterized protein</fullName>
    </submittedName>
</protein>
<dbReference type="Proteomes" id="UP001234297">
    <property type="component" value="Chromosome 3"/>
</dbReference>
<organism evidence="1 2">
    <name type="scientific">Persea americana</name>
    <name type="common">Avocado</name>
    <dbReference type="NCBI Taxonomy" id="3435"/>
    <lineage>
        <taxon>Eukaryota</taxon>
        <taxon>Viridiplantae</taxon>
        <taxon>Streptophyta</taxon>
        <taxon>Embryophyta</taxon>
        <taxon>Tracheophyta</taxon>
        <taxon>Spermatophyta</taxon>
        <taxon>Magnoliopsida</taxon>
        <taxon>Magnoliidae</taxon>
        <taxon>Laurales</taxon>
        <taxon>Lauraceae</taxon>
        <taxon>Persea</taxon>
    </lineage>
</organism>
<evidence type="ECO:0000313" key="1">
    <source>
        <dbReference type="EMBL" id="KAJ8638348.1"/>
    </source>
</evidence>
<comment type="caution">
    <text evidence="1">The sequence shown here is derived from an EMBL/GenBank/DDBJ whole genome shotgun (WGS) entry which is preliminary data.</text>
</comment>
<reference evidence="1 2" key="1">
    <citation type="journal article" date="2022" name="Hortic Res">
        <title>A haplotype resolved chromosomal level avocado genome allows analysis of novel avocado genes.</title>
        <authorList>
            <person name="Nath O."/>
            <person name="Fletcher S.J."/>
            <person name="Hayward A."/>
            <person name="Shaw L.M."/>
            <person name="Masouleh A.K."/>
            <person name="Furtado A."/>
            <person name="Henry R.J."/>
            <person name="Mitter N."/>
        </authorList>
    </citation>
    <scope>NUCLEOTIDE SEQUENCE [LARGE SCALE GENOMIC DNA]</scope>
    <source>
        <strain evidence="2">cv. Hass</strain>
    </source>
</reference>
<dbReference type="EMBL" id="CM056811">
    <property type="protein sequence ID" value="KAJ8638348.1"/>
    <property type="molecule type" value="Genomic_DNA"/>
</dbReference>
<gene>
    <name evidence="1" type="ORF">MRB53_012615</name>
</gene>
<evidence type="ECO:0000313" key="2">
    <source>
        <dbReference type="Proteomes" id="UP001234297"/>
    </source>
</evidence>
<accession>A0ACC2LY92</accession>
<proteinExistence type="predicted"/>